<reference evidence="11 12" key="1">
    <citation type="submission" date="2014-12" db="EMBL/GenBank/DDBJ databases">
        <title>Comparative genomics of the lactic acid bacteria isolated from the honey bee gut.</title>
        <authorList>
            <person name="Ellegaard K.M."/>
            <person name="Tamarit D."/>
            <person name="Javelind E."/>
            <person name="Olofsson T."/>
            <person name="Andersson S.G."/>
            <person name="Vasquez A."/>
        </authorList>
    </citation>
    <scope>NUCLEOTIDE SEQUENCE [LARGE SCALE GENOMIC DNA]</scope>
    <source>
        <strain evidence="11 12">Bin2</strain>
    </source>
</reference>
<dbReference type="OrthoDB" id="9778595at2"/>
<sequence>MALPCLTAFPGAVGTGIIISTNRPLGERLHDAIADLIEDYERALSRFRQDAIPAQMAQACHGGRFVFPDYCQGLFDLYDRLYTATDGALDPMVGEDLTRLGYGRQPTFRLQADAAGHLGRIHGRPTWGDDLRRQGAVLMTTGPVSLDFGAVGKGYLVDLIADLLEPRVEEYLIDAGGDMRMRTSHLVSIAMEDPGDLSAGVGRIELSRGSLCASAPSRRHWTDRSEDAAAAGLTALHHILDAIDGRPVDRVLASWVVAGEKDNEHPTGLADGLATALFLVPPDVLAAGFSFSCALMYADRHALVSDEFPGRFFTDPNNHPST</sequence>
<evidence type="ECO:0000313" key="12">
    <source>
        <dbReference type="Proteomes" id="UP000033648"/>
    </source>
</evidence>
<proteinExistence type="predicted"/>
<dbReference type="GO" id="GO:0046872">
    <property type="term" value="F:metal ion binding"/>
    <property type="evidence" value="ECO:0007669"/>
    <property type="project" value="UniProtKB-KW"/>
</dbReference>
<evidence type="ECO:0000256" key="1">
    <source>
        <dbReference type="ARBA" id="ARBA00001946"/>
    </source>
</evidence>
<protein>
    <recommendedName>
        <fullName evidence="3">FAD:protein FMN transferase</fullName>
        <ecNumber evidence="2">2.7.1.180</ecNumber>
    </recommendedName>
    <alternativeName>
        <fullName evidence="9">Flavin transferase</fullName>
    </alternativeName>
</protein>
<dbReference type="Gene3D" id="3.10.520.10">
    <property type="entry name" value="ApbE-like domains"/>
    <property type="match status" value="1"/>
</dbReference>
<keyword evidence="8" id="KW-0460">Magnesium</keyword>
<dbReference type="Pfam" id="PF02424">
    <property type="entry name" value="ApbE"/>
    <property type="match status" value="1"/>
</dbReference>
<keyword evidence="6" id="KW-0479">Metal-binding</keyword>
<comment type="catalytic activity">
    <reaction evidence="10">
        <text>L-threonyl-[protein] + FAD = FMN-L-threonyl-[protein] + AMP + H(+)</text>
        <dbReference type="Rhea" id="RHEA:36847"/>
        <dbReference type="Rhea" id="RHEA-COMP:11060"/>
        <dbReference type="Rhea" id="RHEA-COMP:11061"/>
        <dbReference type="ChEBI" id="CHEBI:15378"/>
        <dbReference type="ChEBI" id="CHEBI:30013"/>
        <dbReference type="ChEBI" id="CHEBI:57692"/>
        <dbReference type="ChEBI" id="CHEBI:74257"/>
        <dbReference type="ChEBI" id="CHEBI:456215"/>
        <dbReference type="EC" id="2.7.1.180"/>
    </reaction>
</comment>
<keyword evidence="7" id="KW-0274">FAD</keyword>
<dbReference type="PANTHER" id="PTHR30040:SF2">
    <property type="entry name" value="FAD:PROTEIN FMN TRANSFERASE"/>
    <property type="match status" value="1"/>
</dbReference>
<evidence type="ECO:0000256" key="3">
    <source>
        <dbReference type="ARBA" id="ARBA00016337"/>
    </source>
</evidence>
<dbReference type="EC" id="2.7.1.180" evidence="2"/>
<keyword evidence="4" id="KW-0285">Flavoprotein</keyword>
<dbReference type="GO" id="GO:0016740">
    <property type="term" value="F:transferase activity"/>
    <property type="evidence" value="ECO:0007669"/>
    <property type="project" value="UniProtKB-KW"/>
</dbReference>
<dbReference type="PANTHER" id="PTHR30040">
    <property type="entry name" value="THIAMINE BIOSYNTHESIS LIPOPROTEIN APBE"/>
    <property type="match status" value="1"/>
</dbReference>
<evidence type="ECO:0000256" key="4">
    <source>
        <dbReference type="ARBA" id="ARBA00022630"/>
    </source>
</evidence>
<comment type="cofactor">
    <cofactor evidence="1">
        <name>Mg(2+)</name>
        <dbReference type="ChEBI" id="CHEBI:18420"/>
    </cofactor>
</comment>
<accession>A0A0F4KRL9</accession>
<evidence type="ECO:0000313" key="11">
    <source>
        <dbReference type="EMBL" id="KJY49035.1"/>
    </source>
</evidence>
<dbReference type="InterPro" id="IPR024932">
    <property type="entry name" value="ApbE"/>
</dbReference>
<dbReference type="PATRIC" id="fig|1684.4.peg.1703"/>
<keyword evidence="5" id="KW-0808">Transferase</keyword>
<dbReference type="AlphaFoldDB" id="A0A0F4KRL9"/>
<name>A0A0F4KRL9_9BIFI</name>
<dbReference type="SUPFAM" id="SSF143631">
    <property type="entry name" value="ApbE-like"/>
    <property type="match status" value="1"/>
</dbReference>
<gene>
    <name evidence="11" type="ORF">JF69_15820</name>
</gene>
<evidence type="ECO:0000256" key="6">
    <source>
        <dbReference type="ARBA" id="ARBA00022723"/>
    </source>
</evidence>
<dbReference type="EMBL" id="JWME01000014">
    <property type="protein sequence ID" value="KJY49035.1"/>
    <property type="molecule type" value="Genomic_DNA"/>
</dbReference>
<comment type="caution">
    <text evidence="11">The sequence shown here is derived from an EMBL/GenBank/DDBJ whole genome shotgun (WGS) entry which is preliminary data.</text>
</comment>
<evidence type="ECO:0000256" key="8">
    <source>
        <dbReference type="ARBA" id="ARBA00022842"/>
    </source>
</evidence>
<evidence type="ECO:0000256" key="7">
    <source>
        <dbReference type="ARBA" id="ARBA00022827"/>
    </source>
</evidence>
<dbReference type="Proteomes" id="UP000033648">
    <property type="component" value="Unassembled WGS sequence"/>
</dbReference>
<evidence type="ECO:0000256" key="2">
    <source>
        <dbReference type="ARBA" id="ARBA00011955"/>
    </source>
</evidence>
<evidence type="ECO:0000256" key="9">
    <source>
        <dbReference type="ARBA" id="ARBA00031306"/>
    </source>
</evidence>
<organism evidence="11 12">
    <name type="scientific">Bifidobacterium asteroides</name>
    <dbReference type="NCBI Taxonomy" id="1684"/>
    <lineage>
        <taxon>Bacteria</taxon>
        <taxon>Bacillati</taxon>
        <taxon>Actinomycetota</taxon>
        <taxon>Actinomycetes</taxon>
        <taxon>Bifidobacteriales</taxon>
        <taxon>Bifidobacteriaceae</taxon>
        <taxon>Bifidobacterium</taxon>
    </lineage>
</organism>
<dbReference type="InterPro" id="IPR003374">
    <property type="entry name" value="ApbE-like_sf"/>
</dbReference>
<evidence type="ECO:0000256" key="10">
    <source>
        <dbReference type="ARBA" id="ARBA00048540"/>
    </source>
</evidence>
<evidence type="ECO:0000256" key="5">
    <source>
        <dbReference type="ARBA" id="ARBA00022679"/>
    </source>
</evidence>